<evidence type="ECO:0000313" key="2">
    <source>
        <dbReference type="Proteomes" id="UP001632037"/>
    </source>
</evidence>
<proteinExistence type="predicted"/>
<dbReference type="AlphaFoldDB" id="A0ABD3FEK1"/>
<accession>A0ABD3FEK1</accession>
<dbReference type="Proteomes" id="UP001632037">
    <property type="component" value="Unassembled WGS sequence"/>
</dbReference>
<evidence type="ECO:0000313" key="1">
    <source>
        <dbReference type="EMBL" id="KAL3664812.1"/>
    </source>
</evidence>
<reference evidence="1 2" key="1">
    <citation type="submission" date="2024-09" db="EMBL/GenBank/DDBJ databases">
        <title>Genome sequencing and assembly of Phytophthora oleae, isolate VK10A, causative agent of rot of olive drupes.</title>
        <authorList>
            <person name="Conti Taguali S."/>
            <person name="Riolo M."/>
            <person name="La Spada F."/>
            <person name="Cacciola S.O."/>
            <person name="Dionisio G."/>
        </authorList>
    </citation>
    <scope>NUCLEOTIDE SEQUENCE [LARGE SCALE GENOMIC DNA]</scope>
    <source>
        <strain evidence="1 2">VK10A</strain>
    </source>
</reference>
<sequence>MARLITGAKTLKVMDLITITTGSNGAVIFRPTALQLPLEGRQAHLLGEVCICICAIYPELGAIRRRENWLDVHHKLEDKHHVFEIDLQSTDTVVHSWGSHTTRANRKQQGEGSREQWLIC</sequence>
<organism evidence="1 2">
    <name type="scientific">Phytophthora oleae</name>
    <dbReference type="NCBI Taxonomy" id="2107226"/>
    <lineage>
        <taxon>Eukaryota</taxon>
        <taxon>Sar</taxon>
        <taxon>Stramenopiles</taxon>
        <taxon>Oomycota</taxon>
        <taxon>Peronosporomycetes</taxon>
        <taxon>Peronosporales</taxon>
        <taxon>Peronosporaceae</taxon>
        <taxon>Phytophthora</taxon>
    </lineage>
</organism>
<protein>
    <submittedName>
        <fullName evidence="1">Uncharacterized protein</fullName>
    </submittedName>
</protein>
<name>A0ABD3FEK1_9STRA</name>
<gene>
    <name evidence="1" type="ORF">V7S43_009992</name>
</gene>
<keyword evidence="2" id="KW-1185">Reference proteome</keyword>
<dbReference type="EMBL" id="JBIMZQ010000022">
    <property type="protein sequence ID" value="KAL3664812.1"/>
    <property type="molecule type" value="Genomic_DNA"/>
</dbReference>
<comment type="caution">
    <text evidence="1">The sequence shown here is derived from an EMBL/GenBank/DDBJ whole genome shotgun (WGS) entry which is preliminary data.</text>
</comment>